<feature type="compositionally biased region" description="Polar residues" evidence="1">
    <location>
        <begin position="583"/>
        <end position="592"/>
    </location>
</feature>
<dbReference type="PANTHER" id="PTHR31286">
    <property type="entry name" value="GLYCINE-RICH CELL WALL STRUCTURAL PROTEIN 1.8-LIKE"/>
    <property type="match status" value="1"/>
</dbReference>
<evidence type="ECO:0000259" key="2">
    <source>
        <dbReference type="Pfam" id="PF14111"/>
    </source>
</evidence>
<accession>A0ABQ7NHV8</accession>
<feature type="compositionally biased region" description="Pro residues" evidence="1">
    <location>
        <begin position="135"/>
        <end position="145"/>
    </location>
</feature>
<feature type="region of interest" description="Disordered" evidence="1">
    <location>
        <begin position="79"/>
        <end position="147"/>
    </location>
</feature>
<dbReference type="Proteomes" id="UP000823674">
    <property type="component" value="Chromosome A02"/>
</dbReference>
<feature type="compositionally biased region" description="Low complexity" evidence="1">
    <location>
        <begin position="37"/>
        <end position="50"/>
    </location>
</feature>
<dbReference type="InterPro" id="IPR025558">
    <property type="entry name" value="DUF4283"/>
</dbReference>
<proteinExistence type="predicted"/>
<organism evidence="3 4">
    <name type="scientific">Brassica rapa subsp. trilocularis</name>
    <dbReference type="NCBI Taxonomy" id="1813537"/>
    <lineage>
        <taxon>Eukaryota</taxon>
        <taxon>Viridiplantae</taxon>
        <taxon>Streptophyta</taxon>
        <taxon>Embryophyta</taxon>
        <taxon>Tracheophyta</taxon>
        <taxon>Spermatophyta</taxon>
        <taxon>Magnoliopsida</taxon>
        <taxon>eudicotyledons</taxon>
        <taxon>Gunneridae</taxon>
        <taxon>Pentapetalae</taxon>
        <taxon>rosids</taxon>
        <taxon>malvids</taxon>
        <taxon>Brassicales</taxon>
        <taxon>Brassicaceae</taxon>
        <taxon>Brassiceae</taxon>
        <taxon>Brassica</taxon>
    </lineage>
</organism>
<feature type="region of interest" description="Disordered" evidence="1">
    <location>
        <begin position="551"/>
        <end position="592"/>
    </location>
</feature>
<name>A0ABQ7NHV8_BRACM</name>
<evidence type="ECO:0000313" key="3">
    <source>
        <dbReference type="EMBL" id="KAG5410445.1"/>
    </source>
</evidence>
<evidence type="ECO:0000256" key="1">
    <source>
        <dbReference type="SAM" id="MobiDB-lite"/>
    </source>
</evidence>
<protein>
    <recommendedName>
        <fullName evidence="2">DUF4283 domain-containing protein</fullName>
    </recommendedName>
</protein>
<gene>
    <name evidence="3" type="primary">A02g505740.1_BraROA</name>
    <name evidence="3" type="ORF">IGI04_006764</name>
</gene>
<evidence type="ECO:0000313" key="4">
    <source>
        <dbReference type="Proteomes" id="UP000823674"/>
    </source>
</evidence>
<reference evidence="3 4" key="1">
    <citation type="submission" date="2021-03" db="EMBL/GenBank/DDBJ databases">
        <authorList>
            <person name="King G.J."/>
            <person name="Bancroft I."/>
            <person name="Baten A."/>
            <person name="Bloomfield J."/>
            <person name="Borpatragohain P."/>
            <person name="He Z."/>
            <person name="Irish N."/>
            <person name="Irwin J."/>
            <person name="Liu K."/>
            <person name="Mauleon R.P."/>
            <person name="Moore J."/>
            <person name="Morris R."/>
            <person name="Ostergaard L."/>
            <person name="Wang B."/>
            <person name="Wells R."/>
        </authorList>
    </citation>
    <scope>NUCLEOTIDE SEQUENCE [LARGE SCALE GENOMIC DNA]</scope>
    <source>
        <strain evidence="3">R-o-18</strain>
        <tissue evidence="3">Leaf</tissue>
    </source>
</reference>
<sequence>MSSTENPWLSPERASALIPPQASAETAPLVDGSGKILTSLSSSTSQSPLQKTGSEKIKFSDITIQDIFEGFTVLPPKKSHLHSSTFPGPVNPPTLAAKAAHKPSSSPASSRKIPPKNPSKTIPLPPLNRKTSVQNPPPQNPPPIAKPWVDKARQLADRTLKRLAPVSYSTTCVPQVTIPDEVFIRGAEMHREFILGSFLAKMPSYQSIQSVLNFMWGKGHKLDIRTNLKERTIMVRIPNEYIRTKVLEKKIWYVGTTMFHVSPWSAMGSINTLDLASIPLWAHLKGLPLDLRSLEGLSFAAGLIGEPKETDEFTKNLTDVNIAHVKIEANVTTPLPALIELRRTSGEIFPVEVHYPWAPPTCSFCHQIGHILKDCLTAPPEILSKTPPLAKIPQKTPTPTDIPPAAKTPSLKPPVVPTPTHPPDPVTEFQHIEDENIQKEFESDLQEIMSPPPKDTMDEDHALPTLPTINTSSSHNPITLPLKTLTIPSFSPPSPVTDCITFTNLPLEAPFIVGLQALPQLNRRITPFKHKPSFKKQLPQQKLSLKNSFAVLDQSDPPSPASDPHTPPSNYPDSYVASPPTSPNNHDPSFVSLPTLSFELTKEPLPSDGVVSQSSL</sequence>
<feature type="region of interest" description="Disordered" evidence="1">
    <location>
        <begin position="386"/>
        <end position="417"/>
    </location>
</feature>
<keyword evidence="4" id="KW-1185">Reference proteome</keyword>
<feature type="compositionally biased region" description="Low complexity" evidence="1">
    <location>
        <begin position="96"/>
        <end position="112"/>
    </location>
</feature>
<dbReference type="InterPro" id="IPR040256">
    <property type="entry name" value="At4g02000-like"/>
</dbReference>
<comment type="caution">
    <text evidence="3">The sequence shown here is derived from an EMBL/GenBank/DDBJ whole genome shotgun (WGS) entry which is preliminary data.</text>
</comment>
<dbReference type="EMBL" id="JADBGQ010000002">
    <property type="protein sequence ID" value="KAG5410445.1"/>
    <property type="molecule type" value="Genomic_DNA"/>
</dbReference>
<dbReference type="Pfam" id="PF14111">
    <property type="entry name" value="DUF4283"/>
    <property type="match status" value="1"/>
</dbReference>
<feature type="domain" description="DUF4283" evidence="2">
    <location>
        <begin position="187"/>
        <end position="266"/>
    </location>
</feature>
<dbReference type="PANTHER" id="PTHR31286:SF90">
    <property type="entry name" value="DUF4283 DOMAIN-CONTAINING PROTEIN"/>
    <property type="match status" value="1"/>
</dbReference>
<feature type="compositionally biased region" description="Pro residues" evidence="1">
    <location>
        <begin position="557"/>
        <end position="570"/>
    </location>
</feature>
<feature type="region of interest" description="Disordered" evidence="1">
    <location>
        <begin position="1"/>
        <end position="54"/>
    </location>
</feature>